<dbReference type="Gene3D" id="3.40.50.2000">
    <property type="entry name" value="Glycogen Phosphorylase B"/>
    <property type="match status" value="2"/>
</dbReference>
<dbReference type="PANTHER" id="PTHR12526">
    <property type="entry name" value="GLYCOSYLTRANSFERASE"/>
    <property type="match status" value="1"/>
</dbReference>
<name>A0A1G7BSI9_9PROT</name>
<dbReference type="OrthoDB" id="174925at2"/>
<evidence type="ECO:0000313" key="3">
    <source>
        <dbReference type="EMBL" id="SDE29912.1"/>
    </source>
</evidence>
<dbReference type="SUPFAM" id="SSF53756">
    <property type="entry name" value="UDP-Glycosyltransferase/glycogen phosphorylase"/>
    <property type="match status" value="1"/>
</dbReference>
<keyword evidence="1" id="KW-0472">Membrane</keyword>
<dbReference type="STRING" id="69960.SAMN05421720_105155"/>
<dbReference type="AlphaFoldDB" id="A0A1G7BSI9"/>
<dbReference type="EMBL" id="FNAP01000005">
    <property type="protein sequence ID" value="SDE29912.1"/>
    <property type="molecule type" value="Genomic_DNA"/>
</dbReference>
<reference evidence="3 4" key="1">
    <citation type="submission" date="2016-10" db="EMBL/GenBank/DDBJ databases">
        <authorList>
            <person name="de Groot N.N."/>
        </authorList>
    </citation>
    <scope>NUCLEOTIDE SEQUENCE [LARGE SCALE GENOMIC DNA]</scope>
    <source>
        <strain evidence="3 4">ATCC 700224</strain>
    </source>
</reference>
<keyword evidence="1" id="KW-0812">Transmembrane</keyword>
<organism evidence="3 4">
    <name type="scientific">Rhodospira trueperi</name>
    <dbReference type="NCBI Taxonomy" id="69960"/>
    <lineage>
        <taxon>Bacteria</taxon>
        <taxon>Pseudomonadati</taxon>
        <taxon>Pseudomonadota</taxon>
        <taxon>Alphaproteobacteria</taxon>
        <taxon>Rhodospirillales</taxon>
        <taxon>Rhodospirillaceae</taxon>
        <taxon>Rhodospira</taxon>
    </lineage>
</organism>
<keyword evidence="3" id="KW-0808">Transferase</keyword>
<proteinExistence type="predicted"/>
<dbReference type="Pfam" id="PF13579">
    <property type="entry name" value="Glyco_trans_4_4"/>
    <property type="match status" value="1"/>
</dbReference>
<keyword evidence="1" id="KW-1133">Transmembrane helix</keyword>
<protein>
    <submittedName>
        <fullName evidence="3">Glycosyltransferase involved in cell wall bisynthesis</fullName>
    </submittedName>
</protein>
<gene>
    <name evidence="3" type="ORF">SAMN05421720_105155</name>
</gene>
<evidence type="ECO:0000313" key="4">
    <source>
        <dbReference type="Proteomes" id="UP000199412"/>
    </source>
</evidence>
<dbReference type="Proteomes" id="UP000199412">
    <property type="component" value="Unassembled WGS sequence"/>
</dbReference>
<evidence type="ECO:0000256" key="1">
    <source>
        <dbReference type="SAM" id="Phobius"/>
    </source>
</evidence>
<evidence type="ECO:0000259" key="2">
    <source>
        <dbReference type="Pfam" id="PF13579"/>
    </source>
</evidence>
<sequence>MTRSGEIPRQADRARVCLVTTEILGVTRTGGIGTVMTALADLLVGEGHDVTVLCLNGRRVMDGDFDGWARHYRNRGVTLEPLPPVGADAVTPPMAGVWARGTLARRWHVLRWLDGRAFDLVHFNDWGGEAALCGQARALGVALRRTRLVLGLHGASDWTMAGNAAGFAELERLVQMDLERVALSVMDAVWAPGRFMPDWLAGRGVALPPVRIMPQLMPGPGPSRPFDGDGPIEDLVLFGRLEDRKGVAVFLDALDLLAARGGAGPRRVTFLGRAGTVEGEPAGRVIARRAREWPWSVAVLDTLDRAGALEYLRGAGRLALVLAPMENCPLTLHECLALRVPVLASDTGGIPALIAEGDRARVLVPHEAMALADRLGAVLGRPFAAARPAFDPDTAAARWRGWHRDLLARPADPPSTSIGSRAEGATIVRLTAPDGRPCPVWKHLLEASDPEEGAVCLLTDADELRSDALSDLAAVMARTGADVLAPGWREGGNGGGGRARLCLDGAPASACVVNVVAGPGLVLGPRARAVAARDWDPASGLWGLVAHCEAAGLVCRAVPLVAVERAPPWRDPGTARALAPRLWAGLARADRAELIALFASGLSARCDSDGGMGVGAAARRVARRDRRRARVLWRSWPWRWTRPLRNITRARHGLAPEPPEPPLLTASGDASAVLYGMLVSTSWALMAGPRLVVTMARGARRRLFGCVRRPRVDS</sequence>
<feature type="domain" description="Glycosyltransferase subfamily 4-like N-terminal" evidence="2">
    <location>
        <begin position="30"/>
        <end position="214"/>
    </location>
</feature>
<accession>A0A1G7BSI9</accession>
<keyword evidence="4" id="KW-1185">Reference proteome</keyword>
<dbReference type="CDD" id="cd03801">
    <property type="entry name" value="GT4_PimA-like"/>
    <property type="match status" value="1"/>
</dbReference>
<feature type="transmembrane region" description="Helical" evidence="1">
    <location>
        <begin position="672"/>
        <end position="693"/>
    </location>
</feature>
<dbReference type="Pfam" id="PF13692">
    <property type="entry name" value="Glyco_trans_1_4"/>
    <property type="match status" value="1"/>
</dbReference>
<dbReference type="GO" id="GO:0016757">
    <property type="term" value="F:glycosyltransferase activity"/>
    <property type="evidence" value="ECO:0007669"/>
    <property type="project" value="UniProtKB-ARBA"/>
</dbReference>
<dbReference type="RefSeq" id="WP_092785192.1">
    <property type="nucleotide sequence ID" value="NZ_FNAP01000005.1"/>
</dbReference>
<dbReference type="InterPro" id="IPR028098">
    <property type="entry name" value="Glyco_trans_4-like_N"/>
</dbReference>